<gene>
    <name evidence="10" type="ORF">BYL167_LOCUS33502</name>
</gene>
<evidence type="ECO:0000256" key="1">
    <source>
        <dbReference type="ARBA" id="ARBA00004123"/>
    </source>
</evidence>
<reference evidence="10" key="1">
    <citation type="submission" date="2021-02" db="EMBL/GenBank/DDBJ databases">
        <authorList>
            <person name="Nowell W R."/>
        </authorList>
    </citation>
    <scope>NUCLEOTIDE SEQUENCE</scope>
</reference>
<evidence type="ECO:0000256" key="3">
    <source>
        <dbReference type="ARBA" id="ARBA00022724"/>
    </source>
</evidence>
<dbReference type="SUPFAM" id="SSF46689">
    <property type="entry name" value="Homeodomain-like"/>
    <property type="match status" value="1"/>
</dbReference>
<feature type="domain" description="Paired" evidence="9">
    <location>
        <begin position="69"/>
        <end position="195"/>
    </location>
</feature>
<keyword evidence="6" id="KW-0804">Transcription</keyword>
<dbReference type="InterPro" id="IPR036388">
    <property type="entry name" value="WH-like_DNA-bd_sf"/>
</dbReference>
<protein>
    <recommendedName>
        <fullName evidence="9">Paired domain-containing protein</fullName>
    </recommendedName>
</protein>
<evidence type="ECO:0000259" key="9">
    <source>
        <dbReference type="PROSITE" id="PS51057"/>
    </source>
</evidence>
<comment type="subcellular location">
    <subcellularLocation>
        <location evidence="1">Nucleus</location>
    </subcellularLocation>
</comment>
<feature type="compositionally biased region" description="Basic and acidic residues" evidence="8">
    <location>
        <begin position="22"/>
        <end position="50"/>
    </location>
</feature>
<evidence type="ECO:0000313" key="10">
    <source>
        <dbReference type="EMBL" id="CAF4445116.1"/>
    </source>
</evidence>
<dbReference type="GO" id="GO:0000981">
    <property type="term" value="F:DNA-binding transcription factor activity, RNA polymerase II-specific"/>
    <property type="evidence" value="ECO:0007669"/>
    <property type="project" value="TreeGrafter"/>
</dbReference>
<evidence type="ECO:0000256" key="6">
    <source>
        <dbReference type="ARBA" id="ARBA00023163"/>
    </source>
</evidence>
<evidence type="ECO:0000256" key="5">
    <source>
        <dbReference type="ARBA" id="ARBA00023125"/>
    </source>
</evidence>
<comment type="caution">
    <text evidence="10">The sequence shown here is derived from an EMBL/GenBank/DDBJ whole genome shotgun (WGS) entry which is preliminary data.</text>
</comment>
<keyword evidence="7" id="KW-0539">Nucleus</keyword>
<dbReference type="GO" id="GO:0000978">
    <property type="term" value="F:RNA polymerase II cis-regulatory region sequence-specific DNA binding"/>
    <property type="evidence" value="ECO:0007669"/>
    <property type="project" value="TreeGrafter"/>
</dbReference>
<dbReference type="InterPro" id="IPR001523">
    <property type="entry name" value="Paired_dom"/>
</dbReference>
<dbReference type="PANTHER" id="PTHR45636:SF52">
    <property type="entry name" value="PAIRED DOMAIN-CONTAINING PROTEIN"/>
    <property type="match status" value="1"/>
</dbReference>
<evidence type="ECO:0000256" key="4">
    <source>
        <dbReference type="ARBA" id="ARBA00023015"/>
    </source>
</evidence>
<dbReference type="Pfam" id="PF00292">
    <property type="entry name" value="PAX"/>
    <property type="match status" value="1"/>
</dbReference>
<keyword evidence="2" id="KW-0217">Developmental protein</keyword>
<proteinExistence type="predicted"/>
<evidence type="ECO:0000256" key="8">
    <source>
        <dbReference type="SAM" id="MobiDB-lite"/>
    </source>
</evidence>
<dbReference type="Proteomes" id="UP000681967">
    <property type="component" value="Unassembled WGS sequence"/>
</dbReference>
<dbReference type="PROSITE" id="PS51057">
    <property type="entry name" value="PAIRED_2"/>
    <property type="match status" value="1"/>
</dbReference>
<dbReference type="PANTHER" id="PTHR45636">
    <property type="entry name" value="PAIRED BOX PROTEIN PAX-6-RELATED-RELATED"/>
    <property type="match status" value="1"/>
</dbReference>
<sequence length="207" mass="23352">MTDKHSTDQNNNNNNNNKNKRKDTDSSDEKIENYKNEITESIHDAHDKIQDSASSTSSNGIKRQKNRFCSSSMNQLGGEFVNGRPLPTDTRERIVELAESGVRPCEISRQLQVSHGCVSKILKRYRLFGTTHPGLIGGSKPKVATPDVVRRIREYKGNNPQIFAWQIRESLQKEGICPSDKLPSVSSINRIVRSNRRIVFNNDGTIT</sequence>
<dbReference type="InterPro" id="IPR043182">
    <property type="entry name" value="PAIRED_DNA-bd_dom"/>
</dbReference>
<feature type="compositionally biased region" description="Polar residues" evidence="8">
    <location>
        <begin position="51"/>
        <end position="64"/>
    </location>
</feature>
<dbReference type="GO" id="GO:0005634">
    <property type="term" value="C:nucleus"/>
    <property type="evidence" value="ECO:0007669"/>
    <property type="project" value="UniProtKB-SubCell"/>
</dbReference>
<organism evidence="10 11">
    <name type="scientific">Rotaria magnacalcarata</name>
    <dbReference type="NCBI Taxonomy" id="392030"/>
    <lineage>
        <taxon>Eukaryota</taxon>
        <taxon>Metazoa</taxon>
        <taxon>Spiralia</taxon>
        <taxon>Gnathifera</taxon>
        <taxon>Rotifera</taxon>
        <taxon>Eurotatoria</taxon>
        <taxon>Bdelloidea</taxon>
        <taxon>Philodinida</taxon>
        <taxon>Philodinidae</taxon>
        <taxon>Rotaria</taxon>
    </lineage>
</organism>
<dbReference type="SMART" id="SM00351">
    <property type="entry name" value="PAX"/>
    <property type="match status" value="1"/>
</dbReference>
<dbReference type="InterPro" id="IPR043565">
    <property type="entry name" value="PAX_fam"/>
</dbReference>
<feature type="region of interest" description="Disordered" evidence="8">
    <location>
        <begin position="1"/>
        <end position="64"/>
    </location>
</feature>
<keyword evidence="3" id="KW-0563">Paired box</keyword>
<accession>A0A8S2WCF7</accession>
<dbReference type="Gene3D" id="1.10.10.10">
    <property type="entry name" value="Winged helix-like DNA-binding domain superfamily/Winged helix DNA-binding domain"/>
    <property type="match status" value="2"/>
</dbReference>
<dbReference type="PROSITE" id="PS00034">
    <property type="entry name" value="PAIRED_1"/>
    <property type="match status" value="1"/>
</dbReference>
<evidence type="ECO:0000256" key="7">
    <source>
        <dbReference type="ARBA" id="ARBA00023242"/>
    </source>
</evidence>
<dbReference type="PRINTS" id="PR00027">
    <property type="entry name" value="PAIREDBOX"/>
</dbReference>
<dbReference type="InterPro" id="IPR009057">
    <property type="entry name" value="Homeodomain-like_sf"/>
</dbReference>
<feature type="non-terminal residue" evidence="10">
    <location>
        <position position="1"/>
    </location>
</feature>
<dbReference type="EMBL" id="CAJOBH010065242">
    <property type="protein sequence ID" value="CAF4445116.1"/>
    <property type="molecule type" value="Genomic_DNA"/>
</dbReference>
<dbReference type="FunFam" id="1.10.10.10:FF:000003">
    <property type="entry name" value="Paired box protein Pax-6"/>
    <property type="match status" value="1"/>
</dbReference>
<name>A0A8S2WCF7_9BILA</name>
<keyword evidence="5" id="KW-0238">DNA-binding</keyword>
<evidence type="ECO:0000256" key="2">
    <source>
        <dbReference type="ARBA" id="ARBA00022473"/>
    </source>
</evidence>
<dbReference type="AlphaFoldDB" id="A0A8S2WCF7"/>
<evidence type="ECO:0000313" key="11">
    <source>
        <dbReference type="Proteomes" id="UP000681967"/>
    </source>
</evidence>
<keyword evidence="4" id="KW-0805">Transcription regulation</keyword>